<reference evidence="2" key="2">
    <citation type="journal article" date="2015" name="Data Brief">
        <title>Shoot transcriptome of the giant reed, Arundo donax.</title>
        <authorList>
            <person name="Barrero R.A."/>
            <person name="Guerrero F.D."/>
            <person name="Moolhuijzen P."/>
            <person name="Goolsby J.A."/>
            <person name="Tidwell J."/>
            <person name="Bellgard S.E."/>
            <person name="Bellgard M.I."/>
        </authorList>
    </citation>
    <scope>NUCLEOTIDE SEQUENCE</scope>
    <source>
        <tissue evidence="2">Shoot tissue taken approximately 20 cm above the soil surface</tissue>
    </source>
</reference>
<protein>
    <submittedName>
        <fullName evidence="2">Uncharacterized protein</fullName>
    </submittedName>
</protein>
<accession>A0A0A9ARH0</accession>
<evidence type="ECO:0000256" key="1">
    <source>
        <dbReference type="SAM" id="MobiDB-lite"/>
    </source>
</evidence>
<dbReference type="EMBL" id="GBRH01243536">
    <property type="protein sequence ID" value="JAD54359.1"/>
    <property type="molecule type" value="Transcribed_RNA"/>
</dbReference>
<evidence type="ECO:0000313" key="2">
    <source>
        <dbReference type="EMBL" id="JAD54359.1"/>
    </source>
</evidence>
<sequence>MDESRSKVTRHAGIRLKLNQQN</sequence>
<proteinExistence type="predicted"/>
<feature type="region of interest" description="Disordered" evidence="1">
    <location>
        <begin position="1"/>
        <end position="22"/>
    </location>
</feature>
<reference evidence="2" key="1">
    <citation type="submission" date="2014-09" db="EMBL/GenBank/DDBJ databases">
        <authorList>
            <person name="Magalhaes I.L.F."/>
            <person name="Oliveira U."/>
            <person name="Santos F.R."/>
            <person name="Vidigal T.H.D.A."/>
            <person name="Brescovit A.D."/>
            <person name="Santos A.J."/>
        </authorList>
    </citation>
    <scope>NUCLEOTIDE SEQUENCE</scope>
    <source>
        <tissue evidence="2">Shoot tissue taken approximately 20 cm above the soil surface</tissue>
    </source>
</reference>
<dbReference type="AlphaFoldDB" id="A0A0A9ARH0"/>
<organism evidence="2">
    <name type="scientific">Arundo donax</name>
    <name type="common">Giant reed</name>
    <name type="synonym">Donax arundinaceus</name>
    <dbReference type="NCBI Taxonomy" id="35708"/>
    <lineage>
        <taxon>Eukaryota</taxon>
        <taxon>Viridiplantae</taxon>
        <taxon>Streptophyta</taxon>
        <taxon>Embryophyta</taxon>
        <taxon>Tracheophyta</taxon>
        <taxon>Spermatophyta</taxon>
        <taxon>Magnoliopsida</taxon>
        <taxon>Liliopsida</taxon>
        <taxon>Poales</taxon>
        <taxon>Poaceae</taxon>
        <taxon>PACMAD clade</taxon>
        <taxon>Arundinoideae</taxon>
        <taxon>Arundineae</taxon>
        <taxon>Arundo</taxon>
    </lineage>
</organism>
<name>A0A0A9ARH0_ARUDO</name>